<proteinExistence type="predicted"/>
<dbReference type="Proteomes" id="UP000005808">
    <property type="component" value="Unassembled WGS sequence"/>
</dbReference>
<protein>
    <submittedName>
        <fullName evidence="1">Uncharacterized protein</fullName>
    </submittedName>
</protein>
<dbReference type="AlphaFoldDB" id="H1SBE6"/>
<organism evidence="1 2">
    <name type="scientific">Cupriavidus basilensis OR16</name>
    <dbReference type="NCBI Taxonomy" id="1127483"/>
    <lineage>
        <taxon>Bacteria</taxon>
        <taxon>Pseudomonadati</taxon>
        <taxon>Pseudomonadota</taxon>
        <taxon>Betaproteobacteria</taxon>
        <taxon>Burkholderiales</taxon>
        <taxon>Burkholderiaceae</taxon>
        <taxon>Cupriavidus</taxon>
    </lineage>
</organism>
<dbReference type="EMBL" id="AHJE01000072">
    <property type="protein sequence ID" value="EHP40114.1"/>
    <property type="molecule type" value="Genomic_DNA"/>
</dbReference>
<comment type="caution">
    <text evidence="1">The sequence shown here is derived from an EMBL/GenBank/DDBJ whole genome shotgun (WGS) entry which is preliminary data.</text>
</comment>
<evidence type="ECO:0000313" key="1">
    <source>
        <dbReference type="EMBL" id="EHP40114.1"/>
    </source>
</evidence>
<reference evidence="1 2" key="1">
    <citation type="journal article" date="2012" name="J. Bacteriol.">
        <title>De Novo Genome Project of Cupriavidus basilensis OR16.</title>
        <authorList>
            <person name="Cserhati M."/>
            <person name="Kriszt B."/>
            <person name="Szoboszlay S."/>
            <person name="Toth A."/>
            <person name="Szabo I."/>
            <person name="Tancsics A."/>
            <person name="Nagy I."/>
            <person name="Horvath B."/>
            <person name="Nagy I."/>
            <person name="Kukolya J."/>
        </authorList>
    </citation>
    <scope>NUCLEOTIDE SEQUENCE [LARGE SCALE GENOMIC DNA]</scope>
    <source>
        <strain evidence="1 2">OR16</strain>
    </source>
</reference>
<accession>H1SBE6</accession>
<gene>
    <name evidence="1" type="ORF">OR16_27497</name>
</gene>
<evidence type="ECO:0000313" key="2">
    <source>
        <dbReference type="Proteomes" id="UP000005808"/>
    </source>
</evidence>
<dbReference type="PATRIC" id="fig|1127483.3.peg.5485"/>
<name>H1SBE6_9BURK</name>
<sequence length="62" mass="6625">MARGENLVVFAGVTLRRAHIADAAVPMLVVVPVDEIRRPGARRGQIGEVRISGRVIGDFSAT</sequence>